<evidence type="ECO:0000256" key="4">
    <source>
        <dbReference type="ARBA" id="ARBA00022723"/>
    </source>
</evidence>
<dbReference type="PROSITE" id="PS00903">
    <property type="entry name" value="CYT_DCMP_DEAMINASES_1"/>
    <property type="match status" value="1"/>
</dbReference>
<dbReference type="AlphaFoldDB" id="A0A485M239"/>
<dbReference type="Gene3D" id="3.40.140.10">
    <property type="entry name" value="Cytidine Deaminase, domain 2"/>
    <property type="match status" value="1"/>
</dbReference>
<accession>A0A485M239</accession>
<dbReference type="GO" id="GO:0050661">
    <property type="term" value="F:NADP binding"/>
    <property type="evidence" value="ECO:0007669"/>
    <property type="project" value="InterPro"/>
</dbReference>
<dbReference type="SUPFAM" id="SSF53927">
    <property type="entry name" value="Cytidine deaminase-like"/>
    <property type="match status" value="1"/>
</dbReference>
<name>A0A485M239_9ZZZZ</name>
<keyword evidence="10" id="KW-0378">Hydrolase</keyword>
<reference evidence="10" key="1">
    <citation type="submission" date="2019-03" db="EMBL/GenBank/DDBJ databases">
        <authorList>
            <person name="Hao L."/>
        </authorList>
    </citation>
    <scope>NUCLEOTIDE SEQUENCE</scope>
</reference>
<dbReference type="InterPro" id="IPR002734">
    <property type="entry name" value="RibDG_C"/>
</dbReference>
<evidence type="ECO:0000313" key="10">
    <source>
        <dbReference type="EMBL" id="VFU16236.1"/>
    </source>
</evidence>
<comment type="pathway">
    <text evidence="2">Cofactor biosynthesis; riboflavin biosynthesis; 5-amino-6-(D-ribitylamino)uracil from GTP: step 3/4.</text>
</comment>
<dbReference type="NCBIfam" id="TIGR00326">
    <property type="entry name" value="eubact_ribD"/>
    <property type="match status" value="1"/>
</dbReference>
<dbReference type="InterPro" id="IPR050765">
    <property type="entry name" value="Riboflavin_Biosynth_HTPR"/>
</dbReference>
<dbReference type="GO" id="GO:0008703">
    <property type="term" value="F:5-amino-6-(5-phosphoribosylamino)uracil reductase activity"/>
    <property type="evidence" value="ECO:0007669"/>
    <property type="project" value="UniProtKB-EC"/>
</dbReference>
<dbReference type="Gene3D" id="3.40.430.10">
    <property type="entry name" value="Dihydrofolate Reductase, subunit A"/>
    <property type="match status" value="1"/>
</dbReference>
<dbReference type="EC" id="3.5.4.26" evidence="10"/>
<dbReference type="Pfam" id="PF01872">
    <property type="entry name" value="RibD_C"/>
    <property type="match status" value="1"/>
</dbReference>
<evidence type="ECO:0000256" key="6">
    <source>
        <dbReference type="ARBA" id="ARBA00022857"/>
    </source>
</evidence>
<dbReference type="InterPro" id="IPR024072">
    <property type="entry name" value="DHFR-like_dom_sf"/>
</dbReference>
<keyword evidence="5" id="KW-0862">Zinc</keyword>
<dbReference type="GO" id="GO:0008835">
    <property type="term" value="F:diaminohydroxyphosphoribosylaminopyrimidine deaminase activity"/>
    <property type="evidence" value="ECO:0007669"/>
    <property type="project" value="UniProtKB-EC"/>
</dbReference>
<evidence type="ECO:0000256" key="2">
    <source>
        <dbReference type="ARBA" id="ARBA00004910"/>
    </source>
</evidence>
<dbReference type="UniPathway" id="UPA00275">
    <property type="reaction ID" value="UER00401"/>
</dbReference>
<dbReference type="InterPro" id="IPR016192">
    <property type="entry name" value="APOBEC/CMP_deaminase_Zn-bd"/>
</dbReference>
<keyword evidence="3" id="KW-0686">Riboflavin biosynthesis</keyword>
<evidence type="ECO:0000256" key="8">
    <source>
        <dbReference type="ARBA" id="ARBA00023268"/>
    </source>
</evidence>
<dbReference type="InterPro" id="IPR011549">
    <property type="entry name" value="RibD_C"/>
</dbReference>
<organism evidence="10">
    <name type="scientific">anaerobic digester metagenome</name>
    <dbReference type="NCBI Taxonomy" id="1263854"/>
    <lineage>
        <taxon>unclassified sequences</taxon>
        <taxon>metagenomes</taxon>
        <taxon>ecological metagenomes</taxon>
    </lineage>
</organism>
<keyword evidence="7 10" id="KW-0560">Oxidoreductase</keyword>
<gene>
    <name evidence="10" type="primary">ribD</name>
    <name evidence="10" type="ORF">SCFA_520042</name>
</gene>
<feature type="domain" description="CMP/dCMP-type deaminase" evidence="9">
    <location>
        <begin position="1"/>
        <end position="97"/>
    </location>
</feature>
<keyword evidence="6" id="KW-0521">NADP</keyword>
<dbReference type="Pfam" id="PF00383">
    <property type="entry name" value="dCMP_cyt_deam_1"/>
    <property type="match status" value="1"/>
</dbReference>
<dbReference type="CDD" id="cd01284">
    <property type="entry name" value="Riboflavin_deaminase-reductase"/>
    <property type="match status" value="1"/>
</dbReference>
<dbReference type="GO" id="GO:0009231">
    <property type="term" value="P:riboflavin biosynthetic process"/>
    <property type="evidence" value="ECO:0007669"/>
    <property type="project" value="UniProtKB-UniPathway"/>
</dbReference>
<dbReference type="GO" id="GO:0008270">
    <property type="term" value="F:zinc ion binding"/>
    <property type="evidence" value="ECO:0007669"/>
    <property type="project" value="InterPro"/>
</dbReference>
<comment type="pathway">
    <text evidence="1">Cofactor biosynthesis; riboflavin biosynthesis; 5-amino-6-(D-ribitylamino)uracil from GTP: step 2/4.</text>
</comment>
<evidence type="ECO:0000259" key="9">
    <source>
        <dbReference type="PROSITE" id="PS51747"/>
    </source>
</evidence>
<keyword evidence="8" id="KW-0511">Multifunctional enzyme</keyword>
<dbReference type="EC" id="1.1.1.193" evidence="10"/>
<dbReference type="EMBL" id="CAADRM010000117">
    <property type="protein sequence ID" value="VFU16236.1"/>
    <property type="molecule type" value="Genomic_DNA"/>
</dbReference>
<evidence type="ECO:0000256" key="7">
    <source>
        <dbReference type="ARBA" id="ARBA00023002"/>
    </source>
</evidence>
<dbReference type="PANTHER" id="PTHR38011:SF7">
    <property type="entry name" value="2,5-DIAMINO-6-RIBOSYLAMINO-4(3H)-PYRIMIDINONE 5'-PHOSPHATE REDUCTASE"/>
    <property type="match status" value="1"/>
</dbReference>
<protein>
    <submittedName>
        <fullName evidence="10">Fused diaminohydroxyphosphoribosylaminopyrimidine deaminase5-amino-6-(5-phosphoribosylamino) uracil reductase</fullName>
        <ecNumber evidence="10">1.1.1.193</ecNumber>
        <ecNumber evidence="10">3.5.4.26</ecNumber>
    </submittedName>
</protein>
<evidence type="ECO:0000256" key="5">
    <source>
        <dbReference type="ARBA" id="ARBA00022833"/>
    </source>
</evidence>
<dbReference type="InterPro" id="IPR016193">
    <property type="entry name" value="Cytidine_deaminase-like"/>
</dbReference>
<dbReference type="InterPro" id="IPR004794">
    <property type="entry name" value="Eubact_RibD"/>
</dbReference>
<proteinExistence type="predicted"/>
<evidence type="ECO:0000256" key="1">
    <source>
        <dbReference type="ARBA" id="ARBA00004882"/>
    </source>
</evidence>
<keyword evidence="4" id="KW-0479">Metal-binding</keyword>
<evidence type="ECO:0000256" key="3">
    <source>
        <dbReference type="ARBA" id="ARBA00022619"/>
    </source>
</evidence>
<dbReference type="NCBIfam" id="TIGR00227">
    <property type="entry name" value="ribD_Cterm"/>
    <property type="match status" value="1"/>
</dbReference>
<dbReference type="PIRSF" id="PIRSF006769">
    <property type="entry name" value="RibD"/>
    <property type="match status" value="1"/>
</dbReference>
<dbReference type="SUPFAM" id="SSF53597">
    <property type="entry name" value="Dihydrofolate reductase-like"/>
    <property type="match status" value="1"/>
</dbReference>
<dbReference type="InterPro" id="IPR002125">
    <property type="entry name" value="CMP_dCMP_dom"/>
</dbReference>
<sequence length="330" mass="35400">MGAVVVRGLRIIGEGFHPRAGEPHAEVFALRQAGVAARGATLYVTLEPCSHYGRTPPCVDAILEAGIARVVVSCVDPNPVVAGRGIRALRRQGVKVEVGVARKQAAELIAWYRFWMEKKRPYLIIKAAMTLDGRIAAPSGDSKWISSEESRAFVHELRDRADGVLVGIGTVEKDDPLLTCRHPGGRDPYRIIIDPAYVIPPAARCLGERAIVFTAAEPQSRPEIIETGSRIVRLHADESGRFSWQDVLQELGSMGLHAVVAEGGSAILSSLIRSRMVDELLVFIAPKLLGGGVPLVAWDPPDTVAGAVPLVVTGARIIGGDVLVSARLED</sequence>
<dbReference type="PANTHER" id="PTHR38011">
    <property type="entry name" value="DIHYDROFOLATE REDUCTASE FAMILY PROTEIN (AFU_ORTHOLOGUE AFUA_8G06820)"/>
    <property type="match status" value="1"/>
</dbReference>
<dbReference type="PROSITE" id="PS51747">
    <property type="entry name" value="CYT_DCMP_DEAMINASES_2"/>
    <property type="match status" value="1"/>
</dbReference>